<evidence type="ECO:0000259" key="3">
    <source>
        <dbReference type="Pfam" id="PF24035"/>
    </source>
</evidence>
<dbReference type="EMBL" id="RKLR01000001">
    <property type="protein sequence ID" value="MBX0321587.1"/>
    <property type="molecule type" value="Genomic_DNA"/>
</dbReference>
<proteinExistence type="predicted"/>
<dbReference type="Gene3D" id="1.10.10.10">
    <property type="entry name" value="Winged helix-like DNA-binding domain superfamily/Winged helix DNA-binding domain"/>
    <property type="match status" value="1"/>
</dbReference>
<feature type="domain" description="DUF7344" evidence="3">
    <location>
        <begin position="26"/>
        <end position="105"/>
    </location>
</feature>
<sequence>MSEVDVEPSRPQQGSADQPPSENTVFEILSNERRRFVFHYLKQQARRVYLRELAEHVAAWENEKAVGELTSAETKRVKTALHQHHLPKMDASGFVQYDNRRETVELADAVADLEVYLDVVPGVDVPWSRYYLALSTLGLVVVTAAWADLGPLGRVPDLSCALFLVVAVFVSAVVHTYLNHSQLRLGSTAEPPEVRER</sequence>
<evidence type="ECO:0000313" key="4">
    <source>
        <dbReference type="EMBL" id="MBX0321587.1"/>
    </source>
</evidence>
<dbReference type="Proteomes" id="UP001430377">
    <property type="component" value="Unassembled WGS sequence"/>
</dbReference>
<dbReference type="InterPro" id="IPR055768">
    <property type="entry name" value="DUF7344"/>
</dbReference>
<feature type="region of interest" description="Disordered" evidence="1">
    <location>
        <begin position="1"/>
        <end position="22"/>
    </location>
</feature>
<organism evidence="4 5">
    <name type="scientific">Haloarcula rubra</name>
    <dbReference type="NCBI Taxonomy" id="2487747"/>
    <lineage>
        <taxon>Archaea</taxon>
        <taxon>Methanobacteriati</taxon>
        <taxon>Methanobacteriota</taxon>
        <taxon>Stenosarchaea group</taxon>
        <taxon>Halobacteria</taxon>
        <taxon>Halobacteriales</taxon>
        <taxon>Haloarculaceae</taxon>
        <taxon>Haloarcula</taxon>
    </lineage>
</organism>
<keyword evidence="5" id="KW-1185">Reference proteome</keyword>
<feature type="transmembrane region" description="Helical" evidence="2">
    <location>
        <begin position="161"/>
        <end position="178"/>
    </location>
</feature>
<accession>A0AAW4PKI6</accession>
<name>A0AAW4PKI6_9EURY</name>
<keyword evidence="2" id="KW-1133">Transmembrane helix</keyword>
<keyword evidence="2" id="KW-0812">Transmembrane</keyword>
<protein>
    <recommendedName>
        <fullName evidence="3">DUF7344 domain-containing protein</fullName>
    </recommendedName>
</protein>
<feature type="transmembrane region" description="Helical" evidence="2">
    <location>
        <begin position="130"/>
        <end position="149"/>
    </location>
</feature>
<evidence type="ECO:0000313" key="5">
    <source>
        <dbReference type="Proteomes" id="UP001430377"/>
    </source>
</evidence>
<dbReference type="RefSeq" id="WP_220616604.1">
    <property type="nucleotide sequence ID" value="NZ_RKLR01000001.1"/>
</dbReference>
<reference evidence="4 5" key="1">
    <citation type="submission" date="2021-06" db="EMBL/GenBank/DDBJ databases">
        <title>Halomicroarcula sp. a new haloarchaeum isolated from saline soil.</title>
        <authorList>
            <person name="Duran-Viseras A."/>
            <person name="Sanchez-Porro C."/>
            <person name="Ventosa A."/>
        </authorList>
    </citation>
    <scope>NUCLEOTIDE SEQUENCE [LARGE SCALE GENOMIC DNA]</scope>
    <source>
        <strain evidence="4 5">F13</strain>
    </source>
</reference>
<dbReference type="Pfam" id="PF24035">
    <property type="entry name" value="DUF7344"/>
    <property type="match status" value="1"/>
</dbReference>
<evidence type="ECO:0000256" key="1">
    <source>
        <dbReference type="SAM" id="MobiDB-lite"/>
    </source>
</evidence>
<evidence type="ECO:0000256" key="2">
    <source>
        <dbReference type="SAM" id="Phobius"/>
    </source>
</evidence>
<dbReference type="AlphaFoldDB" id="A0AAW4PKI6"/>
<dbReference type="InterPro" id="IPR036388">
    <property type="entry name" value="WH-like_DNA-bd_sf"/>
</dbReference>
<keyword evidence="2" id="KW-0472">Membrane</keyword>
<gene>
    <name evidence="4" type="ORF">EGH21_00955</name>
</gene>
<feature type="compositionally biased region" description="Polar residues" evidence="1">
    <location>
        <begin position="10"/>
        <end position="22"/>
    </location>
</feature>
<comment type="caution">
    <text evidence="4">The sequence shown here is derived from an EMBL/GenBank/DDBJ whole genome shotgun (WGS) entry which is preliminary data.</text>
</comment>